<dbReference type="Gene3D" id="1.10.510.10">
    <property type="entry name" value="Transferase(Phosphotransferase) domain 1"/>
    <property type="match status" value="1"/>
</dbReference>
<evidence type="ECO:0000256" key="2">
    <source>
        <dbReference type="ARBA" id="ARBA00022741"/>
    </source>
</evidence>
<evidence type="ECO:0000313" key="8">
    <source>
        <dbReference type="Proteomes" id="UP001172684"/>
    </source>
</evidence>
<feature type="domain" description="Protein kinase" evidence="6">
    <location>
        <begin position="140"/>
        <end position="426"/>
    </location>
</feature>
<dbReference type="InterPro" id="IPR011009">
    <property type="entry name" value="Kinase-like_dom_sf"/>
</dbReference>
<gene>
    <name evidence="7" type="ORF">H2201_006187</name>
</gene>
<organism evidence="7 8">
    <name type="scientific">Coniosporium apollinis</name>
    <dbReference type="NCBI Taxonomy" id="61459"/>
    <lineage>
        <taxon>Eukaryota</taxon>
        <taxon>Fungi</taxon>
        <taxon>Dikarya</taxon>
        <taxon>Ascomycota</taxon>
        <taxon>Pezizomycotina</taxon>
        <taxon>Dothideomycetes</taxon>
        <taxon>Dothideomycetes incertae sedis</taxon>
        <taxon>Coniosporium</taxon>
    </lineage>
</organism>
<evidence type="ECO:0000256" key="3">
    <source>
        <dbReference type="ARBA" id="ARBA00022777"/>
    </source>
</evidence>
<dbReference type="CDD" id="cd00180">
    <property type="entry name" value="PKc"/>
    <property type="match status" value="1"/>
</dbReference>
<keyword evidence="4" id="KW-0067">ATP-binding</keyword>
<dbReference type="PANTHER" id="PTHR11042">
    <property type="entry name" value="EUKARYOTIC TRANSLATION INITIATION FACTOR 2-ALPHA KINASE EIF2-ALPHA KINASE -RELATED"/>
    <property type="match status" value="1"/>
</dbReference>
<comment type="similarity">
    <text evidence="5">Belongs to the protein kinase superfamily. Ser/Thr protein kinase family. GCN2 subfamily.</text>
</comment>
<dbReference type="InterPro" id="IPR000719">
    <property type="entry name" value="Prot_kinase_dom"/>
</dbReference>
<keyword evidence="2" id="KW-0547">Nucleotide-binding</keyword>
<dbReference type="Gene3D" id="3.30.200.20">
    <property type="entry name" value="Phosphorylase Kinase, domain 1"/>
    <property type="match status" value="1"/>
</dbReference>
<dbReference type="Pfam" id="PF00069">
    <property type="entry name" value="Pkinase"/>
    <property type="match status" value="1"/>
</dbReference>
<evidence type="ECO:0000259" key="6">
    <source>
        <dbReference type="PROSITE" id="PS50011"/>
    </source>
</evidence>
<dbReference type="PROSITE" id="PS00108">
    <property type="entry name" value="PROTEIN_KINASE_ST"/>
    <property type="match status" value="1"/>
</dbReference>
<dbReference type="PROSITE" id="PS50011">
    <property type="entry name" value="PROTEIN_KINASE_DOM"/>
    <property type="match status" value="1"/>
</dbReference>
<keyword evidence="3" id="KW-0418">Kinase</keyword>
<dbReference type="PANTHER" id="PTHR11042:SF190">
    <property type="entry name" value="MITOSIS INHIBITOR PROTEIN KINASE MIK1"/>
    <property type="match status" value="1"/>
</dbReference>
<dbReference type="InterPro" id="IPR008271">
    <property type="entry name" value="Ser/Thr_kinase_AS"/>
</dbReference>
<comment type="caution">
    <text evidence="7">The sequence shown here is derived from an EMBL/GenBank/DDBJ whole genome shotgun (WGS) entry which is preliminary data.</text>
</comment>
<evidence type="ECO:0000256" key="5">
    <source>
        <dbReference type="ARBA" id="ARBA00037982"/>
    </source>
</evidence>
<dbReference type="Proteomes" id="UP001172684">
    <property type="component" value="Unassembled WGS sequence"/>
</dbReference>
<accession>A0ABQ9NPG7</accession>
<keyword evidence="8" id="KW-1185">Reference proteome</keyword>
<proteinExistence type="inferred from homology"/>
<reference evidence="7" key="1">
    <citation type="submission" date="2022-10" db="EMBL/GenBank/DDBJ databases">
        <title>Culturing micro-colonial fungi from biological soil crusts in the Mojave desert and describing Neophaeococcomyces mojavensis, and introducing the new genera and species Taxawa tesnikishii.</title>
        <authorList>
            <person name="Kurbessoian T."/>
            <person name="Stajich J.E."/>
        </authorList>
    </citation>
    <scope>NUCLEOTIDE SEQUENCE</scope>
    <source>
        <strain evidence="7">TK_1</strain>
    </source>
</reference>
<name>A0ABQ9NPG7_9PEZI</name>
<evidence type="ECO:0000313" key="7">
    <source>
        <dbReference type="EMBL" id="KAJ9662256.1"/>
    </source>
</evidence>
<evidence type="ECO:0000256" key="4">
    <source>
        <dbReference type="ARBA" id="ARBA00022840"/>
    </source>
</evidence>
<sequence>MANLPRETLNGAVDNALLTWFPHLGSTPVNLKERVPFKESDLRGISDVLRRTGRDAWSRIPRIYAVLRIINQLQAIEVFLSLGVSDVWFPFSPNTLPDALRSAEKSDFLNAQRLVLTKALSLEQEDGKHRHFSDPTELPFTKIAELGRGGFGFVDHVVSTISSREYARKRILRGKTFHNDQKVLKDFENELSNLKRLSHYHIVTLVGSYTDRRSVCLLMAPVADCNLKQYLDAGLRKERRSLLRTFFGCLSSAVRYLHENKVRHKDIKPQNILVKGGDHVYLTDFGLSLNWSEADGSTTTAETTKTPRYSAPELAANLPRNTASDIWSLGCVFLEIWTVINGCTVADLTAHLESTGSRSTRYHLNLEGVNSWCSLNVIRLSTGGVDAPLTWIENMLVETPSRRWTANFLFAQIQECSSGFSSHSAYCGSCCLEGLESPTSVHSPTTTEKTFNHVLDDATILWDDSELASLPISFVLAARNRITAARAVIETSSNHPRRPIFLYGDSMFPAVIYSVSKTASNKSYPGVSALYQSLEDVAMSMTSAILQGYRRYYIDADVVDKVGPTVYAGDENDSVKGMVLFGLGPLEKPNESRFQAEAWQIKPVEIELSDGTTRTVEASVKVYNLERSSLRALNRKWSPVEILGNDRYKQIVGRVAAEERDLEVQYYVANGRYV</sequence>
<dbReference type="EMBL" id="JAPDRL010000051">
    <property type="protein sequence ID" value="KAJ9662256.1"/>
    <property type="molecule type" value="Genomic_DNA"/>
</dbReference>
<protein>
    <recommendedName>
        <fullName evidence="6">Protein kinase domain-containing protein</fullName>
    </recommendedName>
</protein>
<keyword evidence="1" id="KW-0808">Transferase</keyword>
<dbReference type="SMART" id="SM00220">
    <property type="entry name" value="S_TKc"/>
    <property type="match status" value="1"/>
</dbReference>
<dbReference type="Gene3D" id="3.10.490.10">
    <property type="entry name" value="Gamma-glutamyl cyclotransferase-like"/>
    <property type="match status" value="1"/>
</dbReference>
<evidence type="ECO:0000256" key="1">
    <source>
        <dbReference type="ARBA" id="ARBA00022679"/>
    </source>
</evidence>
<dbReference type="SUPFAM" id="SSF56112">
    <property type="entry name" value="Protein kinase-like (PK-like)"/>
    <property type="match status" value="1"/>
</dbReference>
<dbReference type="InterPro" id="IPR050339">
    <property type="entry name" value="CC_SR_Kinase"/>
</dbReference>